<sequence>MHTTSLPYGYGLAIIIFPPNPTISRYKKVLQVAESFRPRQNEDLDKEQDLLSDQALCYLDSGDADIMTQADITQDQADDFIEPLMPDTSRSTGAPAVHSTDIAQNSSVPFPVSAPNLAPSSSTASARIPDPSRFADTVIPTTPLDEVLKRFPTVIKEPMSEQFVELHCPVCGANARNVSKTRPAFRFLKGYRGVAIHVGIQHPTGTLRLITLETLIKRRFTHDEVRALLEESPNAPQIGFMLEQPQSSQAGAASVPGTTHAAMTTTETSTSPSSRIRLDSASSPGKRAILSGGQHLEERQPEDRNQITNVSTTLNRHTTESFLGRADTPAVSAAPIGSSYHNASTELSTQSPPPALPVRGDDSEEESVIYSAAAILIRLRNSSTVILTIPQVQHRQITTASGDEDAVGSDTEADIEGQTSS</sequence>
<protein>
    <submittedName>
        <fullName evidence="2">Uncharacterized protein</fullName>
    </submittedName>
</protein>
<organism evidence="2 3">
    <name type="scientific">Lophium mytilinum</name>
    <dbReference type="NCBI Taxonomy" id="390894"/>
    <lineage>
        <taxon>Eukaryota</taxon>
        <taxon>Fungi</taxon>
        <taxon>Dikarya</taxon>
        <taxon>Ascomycota</taxon>
        <taxon>Pezizomycotina</taxon>
        <taxon>Dothideomycetes</taxon>
        <taxon>Pleosporomycetidae</taxon>
        <taxon>Mytilinidiales</taxon>
        <taxon>Mytilinidiaceae</taxon>
        <taxon>Lophium</taxon>
    </lineage>
</organism>
<feature type="region of interest" description="Disordered" evidence="1">
    <location>
        <begin position="246"/>
        <end position="305"/>
    </location>
</feature>
<accession>A0A6A6QBD5</accession>
<feature type="region of interest" description="Disordered" evidence="1">
    <location>
        <begin position="399"/>
        <end position="421"/>
    </location>
</feature>
<evidence type="ECO:0000313" key="2">
    <source>
        <dbReference type="EMBL" id="KAF2489374.1"/>
    </source>
</evidence>
<gene>
    <name evidence="2" type="ORF">BU16DRAFT_567553</name>
</gene>
<dbReference type="EMBL" id="MU004199">
    <property type="protein sequence ID" value="KAF2489374.1"/>
    <property type="molecule type" value="Genomic_DNA"/>
</dbReference>
<keyword evidence="3" id="KW-1185">Reference proteome</keyword>
<feature type="compositionally biased region" description="Polar residues" evidence="1">
    <location>
        <begin position="339"/>
        <end position="350"/>
    </location>
</feature>
<name>A0A6A6QBD5_9PEZI</name>
<dbReference type="Proteomes" id="UP000799750">
    <property type="component" value="Unassembled WGS sequence"/>
</dbReference>
<reference evidence="2" key="1">
    <citation type="journal article" date="2020" name="Stud. Mycol.">
        <title>101 Dothideomycetes genomes: a test case for predicting lifestyles and emergence of pathogens.</title>
        <authorList>
            <person name="Haridas S."/>
            <person name="Albert R."/>
            <person name="Binder M."/>
            <person name="Bloem J."/>
            <person name="Labutti K."/>
            <person name="Salamov A."/>
            <person name="Andreopoulos B."/>
            <person name="Baker S."/>
            <person name="Barry K."/>
            <person name="Bills G."/>
            <person name="Bluhm B."/>
            <person name="Cannon C."/>
            <person name="Castanera R."/>
            <person name="Culley D."/>
            <person name="Daum C."/>
            <person name="Ezra D."/>
            <person name="Gonzalez J."/>
            <person name="Henrissat B."/>
            <person name="Kuo A."/>
            <person name="Liang C."/>
            <person name="Lipzen A."/>
            <person name="Lutzoni F."/>
            <person name="Magnuson J."/>
            <person name="Mondo S."/>
            <person name="Nolan M."/>
            <person name="Ohm R."/>
            <person name="Pangilinan J."/>
            <person name="Park H.-J."/>
            <person name="Ramirez L."/>
            <person name="Alfaro M."/>
            <person name="Sun H."/>
            <person name="Tritt A."/>
            <person name="Yoshinaga Y."/>
            <person name="Zwiers L.-H."/>
            <person name="Turgeon B."/>
            <person name="Goodwin S."/>
            <person name="Spatafora J."/>
            <person name="Crous P."/>
            <person name="Grigoriev I."/>
        </authorList>
    </citation>
    <scope>NUCLEOTIDE SEQUENCE</scope>
    <source>
        <strain evidence="2">CBS 269.34</strain>
    </source>
</reference>
<feature type="compositionally biased region" description="Acidic residues" evidence="1">
    <location>
        <begin position="402"/>
        <end position="415"/>
    </location>
</feature>
<feature type="region of interest" description="Disordered" evidence="1">
    <location>
        <begin position="333"/>
        <end position="362"/>
    </location>
</feature>
<evidence type="ECO:0000256" key="1">
    <source>
        <dbReference type="SAM" id="MobiDB-lite"/>
    </source>
</evidence>
<feature type="compositionally biased region" description="Low complexity" evidence="1">
    <location>
        <begin position="258"/>
        <end position="274"/>
    </location>
</feature>
<evidence type="ECO:0000313" key="3">
    <source>
        <dbReference type="Proteomes" id="UP000799750"/>
    </source>
</evidence>
<feature type="compositionally biased region" description="Basic and acidic residues" evidence="1">
    <location>
        <begin position="295"/>
        <end position="305"/>
    </location>
</feature>
<proteinExistence type="predicted"/>
<dbReference type="AlphaFoldDB" id="A0A6A6QBD5"/>